<comment type="caution">
    <text evidence="2">The sequence shown here is derived from an EMBL/GenBank/DDBJ whole genome shotgun (WGS) entry which is preliminary data.</text>
</comment>
<dbReference type="PANTHER" id="PTHR33098">
    <property type="entry name" value="COTTON FIBER (DUF761)"/>
    <property type="match status" value="1"/>
</dbReference>
<name>A0A438HAZ2_VITVI</name>
<dbReference type="AlphaFoldDB" id="A0A438HAZ2"/>
<sequence>MNKASASHPHRSQRASEEEQEKRAGNFQEKRAVRSHAMEKSPVTEVQGLERKPSEDINASADAFIKRFRQHLLIQRLESIENYEQMLEEGSEISLLHSITVCVSSLLNCYVNLL</sequence>
<dbReference type="Proteomes" id="UP000288805">
    <property type="component" value="Unassembled WGS sequence"/>
</dbReference>
<dbReference type="EMBL" id="QGNW01000250">
    <property type="protein sequence ID" value="RVW81623.1"/>
    <property type="molecule type" value="Genomic_DNA"/>
</dbReference>
<protein>
    <submittedName>
        <fullName evidence="2">Uncharacterized protein</fullName>
    </submittedName>
</protein>
<feature type="region of interest" description="Disordered" evidence="1">
    <location>
        <begin position="1"/>
        <end position="54"/>
    </location>
</feature>
<evidence type="ECO:0000313" key="3">
    <source>
        <dbReference type="Proteomes" id="UP000288805"/>
    </source>
</evidence>
<dbReference type="InterPro" id="IPR008480">
    <property type="entry name" value="DUF761_pln"/>
</dbReference>
<feature type="compositionally biased region" description="Basic and acidic residues" evidence="1">
    <location>
        <begin position="14"/>
        <end position="39"/>
    </location>
</feature>
<organism evidence="2 3">
    <name type="scientific">Vitis vinifera</name>
    <name type="common">Grape</name>
    <dbReference type="NCBI Taxonomy" id="29760"/>
    <lineage>
        <taxon>Eukaryota</taxon>
        <taxon>Viridiplantae</taxon>
        <taxon>Streptophyta</taxon>
        <taxon>Embryophyta</taxon>
        <taxon>Tracheophyta</taxon>
        <taxon>Spermatophyta</taxon>
        <taxon>Magnoliopsida</taxon>
        <taxon>eudicotyledons</taxon>
        <taxon>Gunneridae</taxon>
        <taxon>Pentapetalae</taxon>
        <taxon>rosids</taxon>
        <taxon>Vitales</taxon>
        <taxon>Vitaceae</taxon>
        <taxon>Viteae</taxon>
        <taxon>Vitis</taxon>
    </lineage>
</organism>
<dbReference type="PANTHER" id="PTHR33098:SF46">
    <property type="entry name" value="COTTON FIBER PROTEIN"/>
    <property type="match status" value="1"/>
</dbReference>
<gene>
    <name evidence="2" type="ORF">CK203_044555</name>
</gene>
<reference evidence="2 3" key="1">
    <citation type="journal article" date="2018" name="PLoS Genet.">
        <title>Population sequencing reveals clonal diversity and ancestral inbreeding in the grapevine cultivar Chardonnay.</title>
        <authorList>
            <person name="Roach M.J."/>
            <person name="Johnson D.L."/>
            <person name="Bohlmann J."/>
            <person name="van Vuuren H.J."/>
            <person name="Jones S.J."/>
            <person name="Pretorius I.S."/>
            <person name="Schmidt S.A."/>
            <person name="Borneman A.R."/>
        </authorList>
    </citation>
    <scope>NUCLEOTIDE SEQUENCE [LARGE SCALE GENOMIC DNA]</scope>
    <source>
        <strain evidence="3">cv. Chardonnay</strain>
        <tissue evidence="2">Leaf</tissue>
    </source>
</reference>
<accession>A0A438HAZ2</accession>
<evidence type="ECO:0000256" key="1">
    <source>
        <dbReference type="SAM" id="MobiDB-lite"/>
    </source>
</evidence>
<proteinExistence type="predicted"/>
<dbReference type="Pfam" id="PF05553">
    <property type="entry name" value="DUF761"/>
    <property type="match status" value="1"/>
</dbReference>
<evidence type="ECO:0000313" key="2">
    <source>
        <dbReference type="EMBL" id="RVW81623.1"/>
    </source>
</evidence>